<proteinExistence type="predicted"/>
<dbReference type="FunCoup" id="E2AVI7">
    <property type="interactions" value="245"/>
</dbReference>
<name>E2AVI7_CAMFO</name>
<dbReference type="Pfam" id="PF05648">
    <property type="entry name" value="PEX11"/>
    <property type="match status" value="1"/>
</dbReference>
<dbReference type="PANTHER" id="PTHR20990:SF1">
    <property type="entry name" value="PEROXISOMAL MEMBRANE PROTEIN 11C"/>
    <property type="match status" value="1"/>
</dbReference>
<evidence type="ECO:0000313" key="5">
    <source>
        <dbReference type="Proteomes" id="UP000000311"/>
    </source>
</evidence>
<evidence type="ECO:0000313" key="4">
    <source>
        <dbReference type="EMBL" id="EFN62538.1"/>
    </source>
</evidence>
<dbReference type="EMBL" id="GL443122">
    <property type="protein sequence ID" value="EFN62538.1"/>
    <property type="molecule type" value="Genomic_DNA"/>
</dbReference>
<dbReference type="InParanoid" id="E2AVI7"/>
<sequence>MLRTLSYSAKLLTVCTSSKNTERKLKTFGSQMSECRVMLRLLDDLPTLHCIMSYGWGKKEPDWLIRWSQVIQNVIDIIYSPIEHISWAGHHNIISINNDKWDLVTIWFWIVSLNLSLIRSLRLFQKLQKYKANLEKNNLDVTSQSTLKEINEQQQSTVLICTRLALDITYAVSYLPPGVFWGGRLKTWHIGALGTISSIIGLYQAFSQRLKS</sequence>
<evidence type="ECO:0000256" key="1">
    <source>
        <dbReference type="ARBA" id="ARBA00023136"/>
    </source>
</evidence>
<evidence type="ECO:0000256" key="3">
    <source>
        <dbReference type="ARBA" id="ARBA00046271"/>
    </source>
</evidence>
<dbReference type="OrthoDB" id="10005898at2759"/>
<dbReference type="GO" id="GO:0005778">
    <property type="term" value="C:peroxisomal membrane"/>
    <property type="evidence" value="ECO:0007669"/>
    <property type="project" value="UniProtKB-SubCell"/>
</dbReference>
<dbReference type="InterPro" id="IPR026510">
    <property type="entry name" value="PEX11C_met"/>
</dbReference>
<dbReference type="Proteomes" id="UP000000311">
    <property type="component" value="Unassembled WGS sequence"/>
</dbReference>
<accession>E2AVI7</accession>
<dbReference type="AlphaFoldDB" id="E2AVI7"/>
<dbReference type="InterPro" id="IPR008733">
    <property type="entry name" value="PEX11"/>
</dbReference>
<keyword evidence="1" id="KW-0472">Membrane</keyword>
<reference evidence="4 5" key="1">
    <citation type="journal article" date="2010" name="Science">
        <title>Genomic comparison of the ants Camponotus floridanus and Harpegnathos saltator.</title>
        <authorList>
            <person name="Bonasio R."/>
            <person name="Zhang G."/>
            <person name="Ye C."/>
            <person name="Mutti N.S."/>
            <person name="Fang X."/>
            <person name="Qin N."/>
            <person name="Donahue G."/>
            <person name="Yang P."/>
            <person name="Li Q."/>
            <person name="Li C."/>
            <person name="Zhang P."/>
            <person name="Huang Z."/>
            <person name="Berger S.L."/>
            <person name="Reinberg D."/>
            <person name="Wang J."/>
            <person name="Liebig J."/>
        </authorList>
    </citation>
    <scope>NUCLEOTIDE SEQUENCE [LARGE SCALE GENOMIC DNA]</scope>
    <source>
        <strain evidence="5">C129</strain>
    </source>
</reference>
<protein>
    <submittedName>
        <fullName evidence="4">Peroxisomal membrane protein 11C</fullName>
    </submittedName>
</protein>
<dbReference type="GO" id="GO:0016559">
    <property type="term" value="P:peroxisome fission"/>
    <property type="evidence" value="ECO:0007669"/>
    <property type="project" value="InterPro"/>
</dbReference>
<dbReference type="STRING" id="104421.E2AVI7"/>
<evidence type="ECO:0000256" key="2">
    <source>
        <dbReference type="ARBA" id="ARBA00023140"/>
    </source>
</evidence>
<comment type="subcellular location">
    <subcellularLocation>
        <location evidence="3">Peroxisome membrane</location>
    </subcellularLocation>
</comment>
<dbReference type="OMA" id="PIEKICW"/>
<keyword evidence="5" id="KW-1185">Reference proteome</keyword>
<keyword evidence="2" id="KW-0576">Peroxisome</keyword>
<gene>
    <name evidence="4" type="ORF">EAG_13853</name>
</gene>
<organism evidence="5">
    <name type="scientific">Camponotus floridanus</name>
    <name type="common">Florida carpenter ant</name>
    <dbReference type="NCBI Taxonomy" id="104421"/>
    <lineage>
        <taxon>Eukaryota</taxon>
        <taxon>Metazoa</taxon>
        <taxon>Ecdysozoa</taxon>
        <taxon>Arthropoda</taxon>
        <taxon>Hexapoda</taxon>
        <taxon>Insecta</taxon>
        <taxon>Pterygota</taxon>
        <taxon>Neoptera</taxon>
        <taxon>Endopterygota</taxon>
        <taxon>Hymenoptera</taxon>
        <taxon>Apocrita</taxon>
        <taxon>Aculeata</taxon>
        <taxon>Formicoidea</taxon>
        <taxon>Formicidae</taxon>
        <taxon>Formicinae</taxon>
        <taxon>Camponotus</taxon>
    </lineage>
</organism>
<dbReference type="PANTHER" id="PTHR20990">
    <property type="entry name" value="PEROXISOMAL BIOGENESIS FACTOR 11"/>
    <property type="match status" value="1"/>
</dbReference>